<keyword evidence="2" id="KW-1185">Reference proteome</keyword>
<dbReference type="AlphaFoldDB" id="A0A370QKQ9"/>
<reference evidence="1 2" key="1">
    <citation type="submission" date="2018-07" db="EMBL/GenBank/DDBJ databases">
        <title>Genomic Encyclopedia of Type Strains, Phase IV (KMG-IV): sequencing the most valuable type-strain genomes for metagenomic binning, comparative biology and taxonomic classification.</title>
        <authorList>
            <person name="Goeker M."/>
        </authorList>
    </citation>
    <scope>NUCLEOTIDE SEQUENCE [LARGE SCALE GENOMIC DNA]</scope>
    <source>
        <strain evidence="1 2">DSM 101478</strain>
    </source>
</reference>
<proteinExistence type="predicted"/>
<organism evidence="1 2">
    <name type="scientific">Marinirhabdus gelatinilytica</name>
    <dbReference type="NCBI Taxonomy" id="1703343"/>
    <lineage>
        <taxon>Bacteria</taxon>
        <taxon>Pseudomonadati</taxon>
        <taxon>Bacteroidota</taxon>
        <taxon>Flavobacteriia</taxon>
        <taxon>Flavobacteriales</taxon>
        <taxon>Flavobacteriaceae</taxon>
    </lineage>
</organism>
<gene>
    <name evidence="1" type="ORF">C8D94_101832</name>
</gene>
<evidence type="ECO:0000313" key="1">
    <source>
        <dbReference type="EMBL" id="RDK88953.1"/>
    </source>
</evidence>
<dbReference type="EMBL" id="QRAO01000001">
    <property type="protein sequence ID" value="RDK88953.1"/>
    <property type="molecule type" value="Genomic_DNA"/>
</dbReference>
<dbReference type="InterPro" id="IPR046484">
    <property type="entry name" value="DUF6577"/>
</dbReference>
<dbReference type="RefSeq" id="WP_115122612.1">
    <property type="nucleotide sequence ID" value="NZ_QRAO01000001.1"/>
</dbReference>
<dbReference type="Pfam" id="PF20217">
    <property type="entry name" value="DUF6577"/>
    <property type="match status" value="1"/>
</dbReference>
<accession>A0A370QKQ9</accession>
<dbReference type="Proteomes" id="UP000255317">
    <property type="component" value="Unassembled WGS sequence"/>
</dbReference>
<evidence type="ECO:0000313" key="2">
    <source>
        <dbReference type="Proteomes" id="UP000255317"/>
    </source>
</evidence>
<comment type="caution">
    <text evidence="1">The sequence shown here is derived from an EMBL/GenBank/DDBJ whole genome shotgun (WGS) entry which is preliminary data.</text>
</comment>
<dbReference type="OrthoDB" id="594275at2"/>
<protein>
    <submittedName>
        <fullName evidence="1">Uncharacterized protein</fullName>
    </submittedName>
</protein>
<sequence>MPKIIENKLIEAFKDRSSFDRDALYNFYLDFEPDLKESTFSWRIYDLKIKDIIKTIGRGLYVISYKPKYKPLLSDSVFKIARKTNEHFEDIKYAIWETQWLNEFSQHQTSNQMIVVEVEKEFVDSLYYYLNDNLRMDFFLNPDEKEIQFYISESNVPVIIKRLVTRAPIQKIKNKKAVVPIATLEKIMVDLFADETLLHFYQGSEMVNIYEKIIDRYSINFTKLFSYAKRRKKEQEIKQFISNNIPNFLEDIQYD</sequence>
<name>A0A370QKQ9_9FLAO</name>